<evidence type="ECO:0000256" key="1">
    <source>
        <dbReference type="SAM" id="MobiDB-lite"/>
    </source>
</evidence>
<dbReference type="RefSeq" id="XP_004996764.1">
    <property type="nucleotide sequence ID" value="XM_004996707.1"/>
</dbReference>
<feature type="region of interest" description="Disordered" evidence="1">
    <location>
        <begin position="1"/>
        <end position="92"/>
    </location>
</feature>
<gene>
    <name evidence="2" type="ORF">PTSG_11863</name>
</gene>
<keyword evidence="3" id="KW-1185">Reference proteome</keyword>
<dbReference type="AlphaFoldDB" id="F2U1Q8"/>
<accession>F2U1Q8</accession>
<reference evidence="2" key="1">
    <citation type="submission" date="2009-08" db="EMBL/GenBank/DDBJ databases">
        <title>Annotation of Salpingoeca rosetta.</title>
        <authorList>
            <consortium name="The Broad Institute Genome Sequencing Platform"/>
            <person name="Russ C."/>
            <person name="Cuomo C."/>
            <person name="Burger G."/>
            <person name="Gray M.W."/>
            <person name="Holland P.W.H."/>
            <person name="King N."/>
            <person name="Lang F.B.F."/>
            <person name="Roger A.J."/>
            <person name="Ruiz-Trillo I."/>
            <person name="Young S.K."/>
            <person name="Zeng Q."/>
            <person name="Gargeya S."/>
            <person name="Alvarado L."/>
            <person name="Berlin A."/>
            <person name="Chapman S.B."/>
            <person name="Chen Z."/>
            <person name="Freedman E."/>
            <person name="Gellesch M."/>
            <person name="Goldberg J."/>
            <person name="Griggs A."/>
            <person name="Gujja S."/>
            <person name="Heilman E."/>
            <person name="Heiman D."/>
            <person name="Howarth C."/>
            <person name="Mehta T."/>
            <person name="Neiman D."/>
            <person name="Pearson M."/>
            <person name="Roberts A."/>
            <person name="Saif S."/>
            <person name="Shea T."/>
            <person name="Shenoy N."/>
            <person name="Sisk P."/>
            <person name="Stolte C."/>
            <person name="Sykes S."/>
            <person name="White J."/>
            <person name="Yandava C."/>
            <person name="Haas B."/>
            <person name="Nusbaum C."/>
            <person name="Birren B."/>
        </authorList>
    </citation>
    <scope>NUCLEOTIDE SEQUENCE</scope>
    <source>
        <strain evidence="2">ATCC 50818</strain>
    </source>
</reference>
<dbReference type="KEGG" id="sre:PTSG_11863"/>
<evidence type="ECO:0000313" key="2">
    <source>
        <dbReference type="EMBL" id="EGD81560.1"/>
    </source>
</evidence>
<dbReference type="Proteomes" id="UP000007799">
    <property type="component" value="Unassembled WGS sequence"/>
</dbReference>
<organism evidence="2 3">
    <name type="scientific">Salpingoeca rosetta (strain ATCC 50818 / BSB-021)</name>
    <dbReference type="NCBI Taxonomy" id="946362"/>
    <lineage>
        <taxon>Eukaryota</taxon>
        <taxon>Choanoflagellata</taxon>
        <taxon>Craspedida</taxon>
        <taxon>Salpingoecidae</taxon>
        <taxon>Salpingoeca</taxon>
    </lineage>
</organism>
<feature type="compositionally biased region" description="Low complexity" evidence="1">
    <location>
        <begin position="1"/>
        <end position="24"/>
    </location>
</feature>
<name>F2U1Q8_SALR5</name>
<proteinExistence type="predicted"/>
<evidence type="ECO:0000313" key="3">
    <source>
        <dbReference type="Proteomes" id="UP000007799"/>
    </source>
</evidence>
<protein>
    <submittedName>
        <fullName evidence="2">Uncharacterized protein</fullName>
    </submittedName>
</protein>
<feature type="compositionally biased region" description="Acidic residues" evidence="1">
    <location>
        <begin position="73"/>
        <end position="92"/>
    </location>
</feature>
<sequence>MDTGTTNTNRNDDNNNTNSSNNDTAGGGRALNVADMAPSSLSSSGVGDRQSRDVRQRGRVHRMPALAGGDGTSVDDDDDGDGDEDGYDYGAQ</sequence>
<dbReference type="InParanoid" id="F2U1Q8"/>
<dbReference type="GeneID" id="16077357"/>
<dbReference type="EMBL" id="GL832959">
    <property type="protein sequence ID" value="EGD81560.1"/>
    <property type="molecule type" value="Genomic_DNA"/>
</dbReference>